<keyword evidence="1" id="KW-1133">Transmembrane helix</keyword>
<dbReference type="Pfam" id="PF00078">
    <property type="entry name" value="RVT_1"/>
    <property type="match status" value="1"/>
</dbReference>
<feature type="transmembrane region" description="Helical" evidence="1">
    <location>
        <begin position="623"/>
        <end position="648"/>
    </location>
</feature>
<dbReference type="InterPro" id="IPR011042">
    <property type="entry name" value="6-blade_b-propeller_TolB-like"/>
</dbReference>
<feature type="domain" description="Reverse transcriptase" evidence="2">
    <location>
        <begin position="1"/>
        <end position="479"/>
    </location>
</feature>
<name>A0AAD5H797_9CHLO</name>
<evidence type="ECO:0000313" key="4">
    <source>
        <dbReference type="Proteomes" id="UP001205105"/>
    </source>
</evidence>
<dbReference type="PANTHER" id="PTHR47027:SF20">
    <property type="entry name" value="REVERSE TRANSCRIPTASE-LIKE PROTEIN WITH RNA-DIRECTED DNA POLYMERASE DOMAIN"/>
    <property type="match status" value="1"/>
</dbReference>
<protein>
    <recommendedName>
        <fullName evidence="2">Reverse transcriptase domain-containing protein</fullName>
    </recommendedName>
</protein>
<feature type="transmembrane region" description="Helical" evidence="1">
    <location>
        <begin position="685"/>
        <end position="704"/>
    </location>
</feature>
<reference evidence="3" key="1">
    <citation type="submission" date="2020-11" db="EMBL/GenBank/DDBJ databases">
        <title>Chlorella ohadii genome sequencing and assembly.</title>
        <authorList>
            <person name="Murik O."/>
            <person name="Treves H."/>
            <person name="Kedem I."/>
            <person name="Shotland Y."/>
            <person name="Kaplan A."/>
        </authorList>
    </citation>
    <scope>NUCLEOTIDE SEQUENCE</scope>
    <source>
        <strain evidence="3">1</strain>
    </source>
</reference>
<gene>
    <name evidence="3" type="ORF">COHA_002770</name>
</gene>
<keyword evidence="1" id="KW-0472">Membrane</keyword>
<comment type="caution">
    <text evidence="3">The sequence shown here is derived from an EMBL/GenBank/DDBJ whole genome shotgun (WGS) entry which is preliminary data.</text>
</comment>
<dbReference type="EMBL" id="JADXDR010000037">
    <property type="protein sequence ID" value="KAI7843528.1"/>
    <property type="molecule type" value="Genomic_DNA"/>
</dbReference>
<dbReference type="InterPro" id="IPR011041">
    <property type="entry name" value="Quinoprot_gluc/sorb_DH_b-prop"/>
</dbReference>
<keyword evidence="1" id="KW-0812">Transmembrane</keyword>
<evidence type="ECO:0000259" key="2">
    <source>
        <dbReference type="PROSITE" id="PS50878"/>
    </source>
</evidence>
<dbReference type="Gene3D" id="2.120.10.30">
    <property type="entry name" value="TolB, C-terminal domain"/>
    <property type="match status" value="1"/>
</dbReference>
<evidence type="ECO:0000256" key="1">
    <source>
        <dbReference type="SAM" id="Phobius"/>
    </source>
</evidence>
<keyword evidence="4" id="KW-1185">Reference proteome</keyword>
<dbReference type="AlphaFoldDB" id="A0AAD5H797"/>
<dbReference type="InterPro" id="IPR043502">
    <property type="entry name" value="DNA/RNA_pol_sf"/>
</dbReference>
<evidence type="ECO:0000313" key="3">
    <source>
        <dbReference type="EMBL" id="KAI7843528.1"/>
    </source>
</evidence>
<dbReference type="InterPro" id="IPR000477">
    <property type="entry name" value="RT_dom"/>
</dbReference>
<dbReference type="SUPFAM" id="SSF56672">
    <property type="entry name" value="DNA/RNA polymerases"/>
    <property type="match status" value="1"/>
</dbReference>
<proteinExistence type="predicted"/>
<sequence>MLLPCLALLAMAQPRMLNSIADLRSSGRIFTPPPFLLPCRATIVYVGSDETGENGNVHALVDRGSDGTAGGIRGQQLADEVCPLLTGQDTPNGTAWHNGSLLVMETTRLTRYDNIDAAVLNGCNINLAKGTVLLDTFPQQQDHAARYIAVGPDGWLYIGVGAPLNIVQCGVTQGGVQQCSIMRVRLDGTGLQTFAYGVRNTVGFDWDPRTGILYFGFLERDWQGASNSTSTGYSADSNNQPDDYLYAAPAAGLHYGYPWCHWVGAGKPELRDLGPGYAVADSTLVPPAAEPLAAADGGPTSAQYKLWAVLSQLGYSGPWLRAVQAIYGDVPMSIRAPWLESRVFQATLGVKQGCPLSPTLFSLYIADFERRVLAAAAAAGGTPLDLPVLAGRLVPPLFYADDCALLATSAQGLQAQLRLLEAFRAERGLTVNLAKTKVALLAGADSEEDALQRVQSARLTYGGGMLEAAPEFKYLGVLQRALEAAGVPFDPQQREQLRPDAVQQAAMQHYLQRVAEAAERPGASRLRHYFCSVRPSSLSTDGYCLPSYISQHLVHWIDAPRRSWRLSAVLCIWFCLTTVLPYSGEASSWELIKALLRGDVSAIAAWARGLPGLGMLVNQLQFLTIHALVYLSLALLWVGGWWGGIMTLCGQRRGEAVQGLKGLIVLDVPATYGAVSMALRLGLNVFGPLSILLSAMGTIGAFTLQASMAHKVM</sequence>
<dbReference type="Proteomes" id="UP001205105">
    <property type="component" value="Unassembled WGS sequence"/>
</dbReference>
<accession>A0AAD5H797</accession>
<organism evidence="3 4">
    <name type="scientific">Chlorella ohadii</name>
    <dbReference type="NCBI Taxonomy" id="2649997"/>
    <lineage>
        <taxon>Eukaryota</taxon>
        <taxon>Viridiplantae</taxon>
        <taxon>Chlorophyta</taxon>
        <taxon>core chlorophytes</taxon>
        <taxon>Trebouxiophyceae</taxon>
        <taxon>Chlorellales</taxon>
        <taxon>Chlorellaceae</taxon>
        <taxon>Chlorella clade</taxon>
        <taxon>Chlorella</taxon>
    </lineage>
</organism>
<dbReference type="PROSITE" id="PS50878">
    <property type="entry name" value="RT_POL"/>
    <property type="match status" value="1"/>
</dbReference>
<dbReference type="PANTHER" id="PTHR47027">
    <property type="entry name" value="REVERSE TRANSCRIPTASE DOMAIN-CONTAINING PROTEIN"/>
    <property type="match status" value="1"/>
</dbReference>
<dbReference type="SUPFAM" id="SSF50952">
    <property type="entry name" value="Soluble quinoprotein glucose dehydrogenase"/>
    <property type="match status" value="1"/>
</dbReference>